<dbReference type="PANTHER" id="PTHR38479">
    <property type="entry name" value="LMO0824 PROTEIN"/>
    <property type="match status" value="1"/>
</dbReference>
<evidence type="ECO:0000313" key="2">
    <source>
        <dbReference type="Proteomes" id="UP000663400"/>
    </source>
</evidence>
<dbReference type="PANTHER" id="PTHR38479:SF2">
    <property type="entry name" value="WINGED HELIX DNA-BINDING DOMAIN-CONTAINING PROTEIN"/>
    <property type="match status" value="1"/>
</dbReference>
<accession>A0ABX7R9T1</accession>
<gene>
    <name evidence="1" type="ORF">HIV01_010945</name>
</gene>
<organism evidence="1 2">
    <name type="scientific">Lysobacter arenosi</name>
    <dbReference type="NCBI Taxonomy" id="2795387"/>
    <lineage>
        <taxon>Bacteria</taxon>
        <taxon>Pseudomonadati</taxon>
        <taxon>Pseudomonadota</taxon>
        <taxon>Gammaproteobacteria</taxon>
        <taxon>Lysobacterales</taxon>
        <taxon>Lysobacteraceae</taxon>
        <taxon>Lysobacter</taxon>
    </lineage>
</organism>
<evidence type="ECO:0000313" key="1">
    <source>
        <dbReference type="EMBL" id="QSX73754.1"/>
    </source>
</evidence>
<reference evidence="1 2" key="1">
    <citation type="submission" date="2021-02" db="EMBL/GenBank/DDBJ databases">
        <title>Lysobacter arenosi sp. nov., isolated from soil of gangwondo yeongwol, south Korea.</title>
        <authorList>
            <person name="Kim K.R."/>
            <person name="Kim K.H."/>
            <person name="Jeon C.O."/>
        </authorList>
    </citation>
    <scope>NUCLEOTIDE SEQUENCE [LARGE SCALE GENOMIC DNA]</scope>
    <source>
        <strain evidence="1 2">R7</strain>
    </source>
</reference>
<dbReference type="Proteomes" id="UP000663400">
    <property type="component" value="Chromosome"/>
</dbReference>
<sequence length="366" mass="41028">MAIQPLSDRALNRALLARQGLLKRQRLAIPDMLHRVGGLQSQEPRDPHVALWSRLTGFSSDKLHAAAQRREIVRGSYLRSTIHTVASADFLAFRPLLQQVIDRELETAHWRSISGGFDPDRVEPLARALMAERAMSAQELGAALLAHFPEADKAGLGHWVRTRVPLAIVPSDDRWGYSRPPRFAPVEQWLQRPLTAAGMAELLLQGIAAIGPASSADLRSWSALRGIKPVLESLRPQLRVYRDGAGRELFDLPEAARPRAETPAPVRFLPEYDNVFLSHDDRARIIEPQHNQHFTQTANGRRLRAVLIDGFIRAGWSHACDKGRASIQVRMFERVDAGTRDEIATEAKALLRFLEPDAEDHEVELK</sequence>
<dbReference type="InterPro" id="IPR009351">
    <property type="entry name" value="AlkZ-like"/>
</dbReference>
<dbReference type="EMBL" id="CP071517">
    <property type="protein sequence ID" value="QSX73754.1"/>
    <property type="molecule type" value="Genomic_DNA"/>
</dbReference>
<name>A0ABX7R9T1_9GAMM</name>
<dbReference type="Pfam" id="PF06224">
    <property type="entry name" value="AlkZ-like"/>
    <property type="match status" value="1"/>
</dbReference>
<protein>
    <submittedName>
        <fullName evidence="1">AlkZ family DNA glycosylase</fullName>
    </submittedName>
</protein>
<keyword evidence="2" id="KW-1185">Reference proteome</keyword>
<dbReference type="RefSeq" id="WP_200607048.1">
    <property type="nucleotide sequence ID" value="NZ_CP071517.1"/>
</dbReference>
<proteinExistence type="predicted"/>